<protein>
    <submittedName>
        <fullName evidence="2">Receptor kinase-like protein Xa21</fullName>
    </submittedName>
</protein>
<dbReference type="Proteomes" id="UP000228380">
    <property type="component" value="Chromosome 14"/>
</dbReference>
<dbReference type="RefSeq" id="XP_026666223.1">
    <property type="nucleotide sequence ID" value="XM_026810422.1"/>
</dbReference>
<organism evidence="1 2">
    <name type="scientific">Phoenix dactylifera</name>
    <name type="common">Date palm</name>
    <dbReference type="NCBI Taxonomy" id="42345"/>
    <lineage>
        <taxon>Eukaryota</taxon>
        <taxon>Viridiplantae</taxon>
        <taxon>Streptophyta</taxon>
        <taxon>Embryophyta</taxon>
        <taxon>Tracheophyta</taxon>
        <taxon>Spermatophyta</taxon>
        <taxon>Magnoliopsida</taxon>
        <taxon>Liliopsida</taxon>
        <taxon>Arecaceae</taxon>
        <taxon>Coryphoideae</taxon>
        <taxon>Phoeniceae</taxon>
        <taxon>Phoenix</taxon>
    </lineage>
</organism>
<dbReference type="GO" id="GO:0016020">
    <property type="term" value="C:membrane"/>
    <property type="evidence" value="ECO:0007669"/>
    <property type="project" value="TreeGrafter"/>
</dbReference>
<evidence type="ECO:0000313" key="2">
    <source>
        <dbReference type="RefSeq" id="XP_026666223.1"/>
    </source>
</evidence>
<keyword evidence="1" id="KW-1185">Reference proteome</keyword>
<accession>A0A8B8JD56</accession>
<sequence length="172" mass="19440">MRNFRFGEIVELEKLLRASLDLFVDPGDAMASSSRGEYAMGSQISTQGDVYSYGILLLEMLIGKKPTNDMFKDGLNLHKFVDMAFPERVMEILDPQILQDESEEVDGNIRYEDFSKTQLRRCIISLIRIGLLCAKESPNEQPRMQDVTTKVCAAKEMLSVVEIIEEGANLPE</sequence>
<reference evidence="2" key="2">
    <citation type="submission" date="2025-08" db="UniProtKB">
        <authorList>
            <consortium name="RefSeq"/>
        </authorList>
    </citation>
    <scope>IDENTIFICATION</scope>
    <source>
        <tissue evidence="2">Young leaves</tissue>
    </source>
</reference>
<dbReference type="PANTHER" id="PTHR48055">
    <property type="entry name" value="LEUCINE-RICH REPEAT RECEPTOR PROTEIN KINASE EMS1"/>
    <property type="match status" value="1"/>
</dbReference>
<gene>
    <name evidence="2" type="primary">LOC113463748</name>
</gene>
<dbReference type="SUPFAM" id="SSF56112">
    <property type="entry name" value="Protein kinase-like (PK-like)"/>
    <property type="match status" value="1"/>
</dbReference>
<dbReference type="OrthoDB" id="597908at2759"/>
<dbReference type="GeneID" id="113463748"/>
<dbReference type="KEGG" id="pda:113463748"/>
<dbReference type="PANTHER" id="PTHR48055:SF64">
    <property type="entry name" value="PROTEIN KINASE DOMAIN-CONTAINING PROTEIN"/>
    <property type="match status" value="1"/>
</dbReference>
<proteinExistence type="predicted"/>
<evidence type="ECO:0000313" key="1">
    <source>
        <dbReference type="Proteomes" id="UP000228380"/>
    </source>
</evidence>
<name>A0A8B8JD56_PHODC</name>
<dbReference type="Gene3D" id="1.10.510.10">
    <property type="entry name" value="Transferase(Phosphotransferase) domain 1"/>
    <property type="match status" value="1"/>
</dbReference>
<dbReference type="AlphaFoldDB" id="A0A8B8JD56"/>
<dbReference type="InterPro" id="IPR011009">
    <property type="entry name" value="Kinase-like_dom_sf"/>
</dbReference>
<dbReference type="InterPro" id="IPR051564">
    <property type="entry name" value="LRR_receptor-like_kinase"/>
</dbReference>
<reference evidence="1" key="1">
    <citation type="journal article" date="2019" name="Nat. Commun.">
        <title>Genome-wide association mapping of date palm fruit traits.</title>
        <authorList>
            <person name="Hazzouri K.M."/>
            <person name="Gros-Balthazard M."/>
            <person name="Flowers J.M."/>
            <person name="Copetti D."/>
            <person name="Lemansour A."/>
            <person name="Lebrun M."/>
            <person name="Masmoudi K."/>
            <person name="Ferrand S."/>
            <person name="Dhar M.I."/>
            <person name="Fresquez Z.A."/>
            <person name="Rosas U."/>
            <person name="Zhang J."/>
            <person name="Talag J."/>
            <person name="Lee S."/>
            <person name="Kudrna D."/>
            <person name="Powell R.F."/>
            <person name="Leitch I.J."/>
            <person name="Krueger R.R."/>
            <person name="Wing R.A."/>
            <person name="Amiri K.M.A."/>
            <person name="Purugganan M.D."/>
        </authorList>
    </citation>
    <scope>NUCLEOTIDE SEQUENCE [LARGE SCALE GENOMIC DNA]</scope>
    <source>
        <strain evidence="1">cv. Khalas</strain>
    </source>
</reference>